<proteinExistence type="predicted"/>
<organism evidence="1 2">
    <name type="scientific">Chlamydia pneumoniae</name>
    <name type="common">Chlamydophila pneumoniae</name>
    <dbReference type="NCBI Taxonomy" id="83558"/>
    <lineage>
        <taxon>Bacteria</taxon>
        <taxon>Pseudomonadati</taxon>
        <taxon>Chlamydiota</taxon>
        <taxon>Chlamydiia</taxon>
        <taxon>Chlamydiales</taxon>
        <taxon>Chlamydiaceae</taxon>
        <taxon>Chlamydia/Chlamydophila group</taxon>
        <taxon>Chlamydia</taxon>
    </lineage>
</organism>
<dbReference type="EMBL" id="AE002161">
    <property type="protein sequence ID" value="AAF38850.1"/>
    <property type="molecule type" value="Genomic_DNA"/>
</dbReference>
<protein>
    <submittedName>
        <fullName evidence="1">Uncharacterized protein</fullName>
    </submittedName>
</protein>
<accession>Q9K1S7</accession>
<name>Q9K1S7_CHLPN</name>
<dbReference type="PIR" id="F81505">
    <property type="entry name" value="F81505"/>
</dbReference>
<sequence>MFLTQYKKISLRRHLLFLLFLLYLSKSIACNEDLIFSSRSSNE</sequence>
<dbReference type="Proteomes" id="UP000000583">
    <property type="component" value="Chromosome"/>
</dbReference>
<evidence type="ECO:0000313" key="2">
    <source>
        <dbReference type="Proteomes" id="UP000000583"/>
    </source>
</evidence>
<gene>
    <name evidence="1" type="ordered locus">CP_1078</name>
</gene>
<dbReference type="AlphaFoldDB" id="Q9K1S7"/>
<dbReference type="KEGG" id="cpa:CP_1078"/>
<evidence type="ECO:0000313" key="1">
    <source>
        <dbReference type="EMBL" id="AAF38850.1"/>
    </source>
</evidence>
<reference evidence="1 2" key="1">
    <citation type="journal article" date="2000" name="Nucleic Acids Res.">
        <title>Genome sequences of Chlamydia trachomatis MoPn and Chlamydia pneumoniae AR39.</title>
        <authorList>
            <person name="Read T.D."/>
            <person name="Brunham R.C."/>
            <person name="Shen C."/>
            <person name="Gill S.R."/>
            <person name="Heidelberg J.F."/>
            <person name="White O."/>
            <person name="Hickey E.K."/>
            <person name="Peterson J.D."/>
            <person name="Utterback T.R."/>
            <person name="Berry K.J."/>
            <person name="Bass S."/>
            <person name="Linher K.D."/>
            <person name="Weidman J.F."/>
            <person name="Khouri H.M."/>
            <person name="Craven B."/>
            <person name="Bowman C."/>
            <person name="Dodson R.J."/>
            <person name="Gwinn M.L."/>
            <person name="Nelson W.C."/>
            <person name="DeBoy R.T."/>
            <person name="Kolonay J.F."/>
            <person name="McClarty G."/>
            <person name="Salzberg S.L."/>
            <person name="Eisen J.A."/>
            <person name="Fraser C.M."/>
        </authorList>
    </citation>
    <scope>NUCLEOTIDE SEQUENCE [LARGE SCALE GENOMIC DNA]</scope>
    <source>
        <strain evidence="1 2">AR39</strain>
    </source>
</reference>